<dbReference type="Proteomes" id="UP000765160">
    <property type="component" value="Unassembled WGS sequence"/>
</dbReference>
<evidence type="ECO:0000313" key="2">
    <source>
        <dbReference type="EMBL" id="NKE47774.1"/>
    </source>
</evidence>
<sequence length="163" mass="17719">MRLACLPLLTLAFTAPAFTAPAMSQQYWLPNGPGGTTWNNPQGSFNGTVYEHMLQRHAQRLQWDRERRAASGGVPVAARGSDPSFALRNAGRATIREVYVSASRDSAWGADRLGRSVLAPGQSLVVRLPAGQCLNDLRIVTMDGQAQERRQVNTCALTELAVN</sequence>
<dbReference type="EMBL" id="JAAVTX010000007">
    <property type="protein sequence ID" value="NKE47774.1"/>
    <property type="molecule type" value="Genomic_DNA"/>
</dbReference>
<gene>
    <name evidence="2" type="ORF">HB662_23565</name>
</gene>
<comment type="caution">
    <text evidence="2">The sequence shown here is derived from an EMBL/GenBank/DDBJ whole genome shotgun (WGS) entry which is preliminary data.</text>
</comment>
<name>A0ABX1F6B7_9PROT</name>
<keyword evidence="3" id="KW-1185">Reference proteome</keyword>
<dbReference type="RefSeq" id="WP_168053497.1">
    <property type="nucleotide sequence ID" value="NZ_JAATJR010000007.1"/>
</dbReference>
<feature type="signal peptide" evidence="1">
    <location>
        <begin position="1"/>
        <end position="19"/>
    </location>
</feature>
<evidence type="ECO:0000256" key="1">
    <source>
        <dbReference type="SAM" id="SignalP"/>
    </source>
</evidence>
<accession>A0ABX1F6B7</accession>
<keyword evidence="1" id="KW-0732">Signal</keyword>
<organism evidence="2 3">
    <name type="scientific">Falsiroseomonas frigidaquae</name>
    <dbReference type="NCBI Taxonomy" id="487318"/>
    <lineage>
        <taxon>Bacteria</taxon>
        <taxon>Pseudomonadati</taxon>
        <taxon>Pseudomonadota</taxon>
        <taxon>Alphaproteobacteria</taxon>
        <taxon>Acetobacterales</taxon>
        <taxon>Roseomonadaceae</taxon>
        <taxon>Falsiroseomonas</taxon>
    </lineage>
</organism>
<protein>
    <submittedName>
        <fullName evidence="2">Uncharacterized protein</fullName>
    </submittedName>
</protein>
<proteinExistence type="predicted"/>
<reference evidence="2 3" key="1">
    <citation type="submission" date="2020-03" db="EMBL/GenBank/DDBJ databases">
        <title>Roseomonas selenitidurans sp. nov. isolated from soil.</title>
        <authorList>
            <person name="Liu H."/>
        </authorList>
    </citation>
    <scope>NUCLEOTIDE SEQUENCE [LARGE SCALE GENOMIC DNA]</scope>
    <source>
        <strain evidence="2 3">JCM 15073</strain>
    </source>
</reference>
<evidence type="ECO:0000313" key="3">
    <source>
        <dbReference type="Proteomes" id="UP000765160"/>
    </source>
</evidence>
<feature type="chain" id="PRO_5047425795" evidence="1">
    <location>
        <begin position="20"/>
        <end position="163"/>
    </location>
</feature>